<keyword evidence="2" id="KW-1185">Reference proteome</keyword>
<dbReference type="EMBL" id="CM042041">
    <property type="protein sequence ID" value="KAI3712617.1"/>
    <property type="molecule type" value="Genomic_DNA"/>
</dbReference>
<evidence type="ECO:0000313" key="1">
    <source>
        <dbReference type="EMBL" id="KAI3712617.1"/>
    </source>
</evidence>
<reference evidence="1 2" key="2">
    <citation type="journal article" date="2022" name="Mol. Ecol. Resour.">
        <title>The genomes of chicory, endive, great burdock and yacon provide insights into Asteraceae paleo-polyploidization history and plant inulin production.</title>
        <authorList>
            <person name="Fan W."/>
            <person name="Wang S."/>
            <person name="Wang H."/>
            <person name="Wang A."/>
            <person name="Jiang F."/>
            <person name="Liu H."/>
            <person name="Zhao H."/>
            <person name="Xu D."/>
            <person name="Zhang Y."/>
        </authorList>
    </citation>
    <scope>NUCLEOTIDE SEQUENCE [LARGE SCALE GENOMIC DNA]</scope>
    <source>
        <strain evidence="2">cv. Yunnan</strain>
        <tissue evidence="1">Leaves</tissue>
    </source>
</reference>
<evidence type="ECO:0000313" key="2">
    <source>
        <dbReference type="Proteomes" id="UP001056120"/>
    </source>
</evidence>
<proteinExistence type="predicted"/>
<reference evidence="2" key="1">
    <citation type="journal article" date="2022" name="Mol. Ecol. Resour.">
        <title>The genomes of chicory, endive, great burdock and yacon provide insights into Asteraceae palaeo-polyploidization history and plant inulin production.</title>
        <authorList>
            <person name="Fan W."/>
            <person name="Wang S."/>
            <person name="Wang H."/>
            <person name="Wang A."/>
            <person name="Jiang F."/>
            <person name="Liu H."/>
            <person name="Zhao H."/>
            <person name="Xu D."/>
            <person name="Zhang Y."/>
        </authorList>
    </citation>
    <scope>NUCLEOTIDE SEQUENCE [LARGE SCALE GENOMIC DNA]</scope>
    <source>
        <strain evidence="2">cv. Yunnan</strain>
    </source>
</reference>
<name>A0ACB9ARY0_9ASTR</name>
<organism evidence="1 2">
    <name type="scientific">Smallanthus sonchifolius</name>
    <dbReference type="NCBI Taxonomy" id="185202"/>
    <lineage>
        <taxon>Eukaryota</taxon>
        <taxon>Viridiplantae</taxon>
        <taxon>Streptophyta</taxon>
        <taxon>Embryophyta</taxon>
        <taxon>Tracheophyta</taxon>
        <taxon>Spermatophyta</taxon>
        <taxon>Magnoliopsida</taxon>
        <taxon>eudicotyledons</taxon>
        <taxon>Gunneridae</taxon>
        <taxon>Pentapetalae</taxon>
        <taxon>asterids</taxon>
        <taxon>campanulids</taxon>
        <taxon>Asterales</taxon>
        <taxon>Asteraceae</taxon>
        <taxon>Asteroideae</taxon>
        <taxon>Heliantheae alliance</taxon>
        <taxon>Millerieae</taxon>
        <taxon>Smallanthus</taxon>
    </lineage>
</organism>
<accession>A0ACB9ARY0</accession>
<dbReference type="Proteomes" id="UP001056120">
    <property type="component" value="Linkage Group LG24"/>
</dbReference>
<gene>
    <name evidence="1" type="ORF">L1987_71177</name>
</gene>
<sequence>MAPITTRRGVINSQQHVPSEEDASSHHYNELYFLIDVHGQEMQECTDRLKTHLKHVGDDVLSHHIEELYFLIDVHAQEMQECTERLKTDLGHVVVKMQMRSQQGIAAEGSSQVLATTVQPQILSCLNCKTLPATMIIRLPTYVKHKRAYGSAYESGAPHNTTLAIGSQQHLPSEDDGLSHNYEELCFLIDVHAQEMQECTDILKTEFKHVRVEMQRSLQELATGEGSSQGPATRVQPQLFTCLNCKVLPATMVCYPCRHLCICLECDTKVSICLMCNNIKQSSFMANLSA</sequence>
<comment type="caution">
    <text evidence="1">The sequence shown here is derived from an EMBL/GenBank/DDBJ whole genome shotgun (WGS) entry which is preliminary data.</text>
</comment>
<protein>
    <submittedName>
        <fullName evidence="1">Uncharacterized protein</fullName>
    </submittedName>
</protein>